<dbReference type="Pfam" id="PF00535">
    <property type="entry name" value="Glycos_transf_2"/>
    <property type="match status" value="1"/>
</dbReference>
<dbReference type="RefSeq" id="WP_063202995.1">
    <property type="nucleotide sequence ID" value="NZ_CAMITG010000019.1"/>
</dbReference>
<dbReference type="PANTHER" id="PTHR22916">
    <property type="entry name" value="GLYCOSYLTRANSFERASE"/>
    <property type="match status" value="1"/>
</dbReference>
<feature type="domain" description="Glycosyltransferase 2-like" evidence="1">
    <location>
        <begin position="9"/>
        <end position="138"/>
    </location>
</feature>
<dbReference type="InterPro" id="IPR001173">
    <property type="entry name" value="Glyco_trans_2-like"/>
</dbReference>
<dbReference type="Gene3D" id="3.90.550.10">
    <property type="entry name" value="Spore Coat Polysaccharide Biosynthesis Protein SpsA, Chain A"/>
    <property type="match status" value="1"/>
</dbReference>
<dbReference type="PANTHER" id="PTHR22916:SF3">
    <property type="entry name" value="UDP-GLCNAC:BETAGAL BETA-1,3-N-ACETYLGLUCOSAMINYLTRANSFERASE-LIKE PROTEIN 1"/>
    <property type="match status" value="1"/>
</dbReference>
<dbReference type="InterPro" id="IPR029044">
    <property type="entry name" value="Nucleotide-diphossugar_trans"/>
</dbReference>
<evidence type="ECO:0000313" key="2">
    <source>
        <dbReference type="EMBL" id="QPS23203.1"/>
    </source>
</evidence>
<accession>A0A7T2WE42</accession>
<proteinExistence type="predicted"/>
<keyword evidence="3" id="KW-1185">Reference proteome</keyword>
<gene>
    <name evidence="2" type="ORF">I6G64_12955</name>
</gene>
<dbReference type="EMBL" id="CP065673">
    <property type="protein sequence ID" value="QPS23203.1"/>
    <property type="molecule type" value="Genomic_DNA"/>
</dbReference>
<dbReference type="Proteomes" id="UP000594967">
    <property type="component" value="Chromosome"/>
</dbReference>
<protein>
    <submittedName>
        <fullName evidence="2">Glycosyltransferase</fullName>
    </submittedName>
</protein>
<dbReference type="CDD" id="cd00761">
    <property type="entry name" value="Glyco_tranf_GTA_type"/>
    <property type="match status" value="1"/>
</dbReference>
<organism evidence="2 3">
    <name type="scientific">Serratia plymuthica</name>
    <dbReference type="NCBI Taxonomy" id="82996"/>
    <lineage>
        <taxon>Bacteria</taxon>
        <taxon>Pseudomonadati</taxon>
        <taxon>Pseudomonadota</taxon>
        <taxon>Gammaproteobacteria</taxon>
        <taxon>Enterobacterales</taxon>
        <taxon>Yersiniaceae</taxon>
        <taxon>Serratia</taxon>
    </lineage>
</organism>
<evidence type="ECO:0000259" key="1">
    <source>
        <dbReference type="Pfam" id="PF00535"/>
    </source>
</evidence>
<sequence>MNSSPPLLSFIVPFYNNEDFVVASLSSLFDQIGDDIEVVIIDDGSTDASADRVRQLLAEIPHPHVTFISQKNGGIACARNIGLQHARGRYITFLDGDDLLSGDYLAILRPLLLADEDDLIDFNYQKFIDTPPMLPHQTTARRSVYDFDNQGLSCLTPLFARSMWHLWSRVYRRTLLEGESFENGRRYEDVIFTPFQYFKTRKIAHLDHELYFYRDNSQGITRNVKAKDIEDMLFAIGKTLRFIDQRPHDEPLRQLAALMLANCFSEVKSMSKALYGYYHYEPEALRTFNRVAEVCRNSGVPRKKIRQMRYARVDTWLSKIRWRLRTREKHA</sequence>
<evidence type="ECO:0000313" key="3">
    <source>
        <dbReference type="Proteomes" id="UP000594967"/>
    </source>
</evidence>
<name>A0A7T2WE42_SERPL</name>
<reference evidence="2 3" key="1">
    <citation type="submission" date="2020-12" db="EMBL/GenBank/DDBJ databases">
        <title>FDA dAtabase for Regulatory Grade micrObial Sequences (FDA-ARGOS): Supporting development and validation of Infectious Disease Dx tests.</title>
        <authorList>
            <person name="Sproer C."/>
            <person name="Gronow S."/>
            <person name="Severitt S."/>
            <person name="Schroder I."/>
            <person name="Tallon L."/>
            <person name="Sadzewicz L."/>
            <person name="Zhao X."/>
            <person name="Boylan J."/>
            <person name="Ott S."/>
            <person name="Bowen H."/>
            <person name="Vavikolanu K."/>
            <person name="Mehta A."/>
            <person name="Aluvathingal J."/>
            <person name="Nadendla S."/>
            <person name="Lowell S."/>
            <person name="Myers T."/>
            <person name="Yan Y."/>
            <person name="Sichtig H."/>
        </authorList>
    </citation>
    <scope>NUCLEOTIDE SEQUENCE [LARGE SCALE GENOMIC DNA]</scope>
    <source>
        <strain evidence="2 3">FDAARGOS_907</strain>
    </source>
</reference>
<dbReference type="SUPFAM" id="SSF53448">
    <property type="entry name" value="Nucleotide-diphospho-sugar transferases"/>
    <property type="match status" value="1"/>
</dbReference>